<keyword evidence="3" id="KW-1185">Reference proteome</keyword>
<accession>A0ABN8ESG6</accession>
<keyword evidence="1" id="KW-1133">Transmembrane helix</keyword>
<keyword evidence="1" id="KW-0472">Membrane</keyword>
<dbReference type="Pfam" id="PF10990">
    <property type="entry name" value="DUF2809"/>
    <property type="match status" value="1"/>
</dbReference>
<protein>
    <recommendedName>
        <fullName evidence="4">DUF2809 domain-containing protein</fullName>
    </recommendedName>
</protein>
<evidence type="ECO:0000256" key="1">
    <source>
        <dbReference type="SAM" id="Phobius"/>
    </source>
</evidence>
<feature type="transmembrane region" description="Helical" evidence="1">
    <location>
        <begin position="34"/>
        <end position="52"/>
    </location>
</feature>
<proteinExistence type="predicted"/>
<feature type="transmembrane region" description="Helical" evidence="1">
    <location>
        <begin position="58"/>
        <end position="80"/>
    </location>
</feature>
<gene>
    <name evidence="2" type="ORF">EMA8858_02018</name>
</gene>
<dbReference type="Proteomes" id="UP000837932">
    <property type="component" value="Unassembled WGS sequence"/>
</dbReference>
<comment type="caution">
    <text evidence="2">The sequence shown here is derived from an EMBL/GenBank/DDBJ whole genome shotgun (WGS) entry which is preliminary data.</text>
</comment>
<dbReference type="EMBL" id="CAKLPY010000002">
    <property type="protein sequence ID" value="CAH0995890.1"/>
    <property type="molecule type" value="Genomic_DNA"/>
</dbReference>
<organism evidence="2 3">
    <name type="scientific">Emticicia aquatica</name>
    <dbReference type="NCBI Taxonomy" id="1681835"/>
    <lineage>
        <taxon>Bacteria</taxon>
        <taxon>Pseudomonadati</taxon>
        <taxon>Bacteroidota</taxon>
        <taxon>Cytophagia</taxon>
        <taxon>Cytophagales</taxon>
        <taxon>Leadbetterellaceae</taxon>
        <taxon>Emticicia</taxon>
    </lineage>
</organism>
<evidence type="ECO:0008006" key="4">
    <source>
        <dbReference type="Google" id="ProtNLM"/>
    </source>
</evidence>
<feature type="transmembrane region" description="Helical" evidence="1">
    <location>
        <begin position="6"/>
        <end position="27"/>
    </location>
</feature>
<evidence type="ECO:0000313" key="3">
    <source>
        <dbReference type="Proteomes" id="UP000837932"/>
    </source>
</evidence>
<name>A0ABN8ESG6_9BACT</name>
<evidence type="ECO:0000313" key="2">
    <source>
        <dbReference type="EMBL" id="CAH0995890.1"/>
    </source>
</evidence>
<dbReference type="InterPro" id="IPR021257">
    <property type="entry name" value="DUF2809"/>
</dbReference>
<sequence length="137" mass="15988">MLTFKLKYFVIFTMLLIVESGIALYVHDAIIRPFFGDFLAVIALFFLLKSFLNLQDLTIALVSICLAYFIEFLQYCNFLAFSGLKKYKFIVVILGNSFDWRDIFAYTLGIFAVFFFDKETLGFEVKTDVEKQKPTQY</sequence>
<keyword evidence="1" id="KW-0812">Transmembrane</keyword>
<reference evidence="2" key="1">
    <citation type="submission" date="2021-12" db="EMBL/GenBank/DDBJ databases">
        <authorList>
            <person name="Rodrigo-Torres L."/>
            <person name="Arahal R. D."/>
            <person name="Lucena T."/>
        </authorList>
    </citation>
    <scope>NUCLEOTIDE SEQUENCE</scope>
    <source>
        <strain evidence="2">CECT 8858</strain>
    </source>
</reference>